<dbReference type="PROSITE" id="PS50092">
    <property type="entry name" value="TSP1"/>
    <property type="match status" value="5"/>
</dbReference>
<keyword evidence="4" id="KW-1133">Transmembrane helix</keyword>
<organism evidence="7 8">
    <name type="scientific">Tenebrio molitor</name>
    <name type="common">Yellow mealworm beetle</name>
    <dbReference type="NCBI Taxonomy" id="7067"/>
    <lineage>
        <taxon>Eukaryota</taxon>
        <taxon>Metazoa</taxon>
        <taxon>Ecdysozoa</taxon>
        <taxon>Arthropoda</taxon>
        <taxon>Hexapoda</taxon>
        <taxon>Insecta</taxon>
        <taxon>Pterygota</taxon>
        <taxon>Neoptera</taxon>
        <taxon>Endopterygota</taxon>
        <taxon>Coleoptera</taxon>
        <taxon>Polyphaga</taxon>
        <taxon>Cucujiformia</taxon>
        <taxon>Tenebrionidae</taxon>
        <taxon>Tenebrio</taxon>
    </lineage>
</organism>
<feature type="transmembrane region" description="Helical" evidence="4">
    <location>
        <begin position="2158"/>
        <end position="2177"/>
    </location>
</feature>
<feature type="domain" description="BPTI/Kunitz inhibitor" evidence="5">
    <location>
        <begin position="386"/>
        <end position="436"/>
    </location>
</feature>
<protein>
    <recommendedName>
        <fullName evidence="9">Spondin-1</fullName>
    </recommendedName>
</protein>
<evidence type="ECO:0000259" key="6">
    <source>
        <dbReference type="PROSITE" id="PS51020"/>
    </source>
</evidence>
<dbReference type="InterPro" id="IPR002223">
    <property type="entry name" value="Kunitz_BPTI"/>
</dbReference>
<evidence type="ECO:0000259" key="5">
    <source>
        <dbReference type="PROSITE" id="PS50279"/>
    </source>
</evidence>
<feature type="transmembrane region" description="Helical" evidence="4">
    <location>
        <begin position="2097"/>
        <end position="2118"/>
    </location>
</feature>
<dbReference type="SMART" id="SM00703">
    <property type="entry name" value="NRF"/>
    <property type="match status" value="3"/>
</dbReference>
<dbReference type="Pfam" id="PF00090">
    <property type="entry name" value="TSP_1"/>
    <property type="match status" value="5"/>
</dbReference>
<comment type="subcellular location">
    <subcellularLocation>
        <location evidence="1">Secreted</location>
        <location evidence="1">Extracellular space</location>
        <location evidence="1">Extracellular matrix</location>
    </subcellularLocation>
</comment>
<dbReference type="Gene3D" id="4.10.410.10">
    <property type="entry name" value="Pancreatic trypsin inhibitor Kunitz domain"/>
    <property type="match status" value="1"/>
</dbReference>
<name>A0A8J6H7A7_TENMO</name>
<feature type="transmembrane region" description="Helical" evidence="4">
    <location>
        <begin position="1599"/>
        <end position="1617"/>
    </location>
</feature>
<dbReference type="Pfam" id="PF06468">
    <property type="entry name" value="Spond_N"/>
    <property type="match status" value="1"/>
</dbReference>
<feature type="transmembrane region" description="Helical" evidence="4">
    <location>
        <begin position="1095"/>
        <end position="1115"/>
    </location>
</feature>
<feature type="transmembrane region" description="Helical" evidence="4">
    <location>
        <begin position="1429"/>
        <end position="1447"/>
    </location>
</feature>
<feature type="transmembrane region" description="Helical" evidence="4">
    <location>
        <begin position="2846"/>
        <end position="2869"/>
    </location>
</feature>
<evidence type="ECO:0000256" key="3">
    <source>
        <dbReference type="ARBA" id="ARBA00022889"/>
    </source>
</evidence>
<keyword evidence="2" id="KW-0272">Extracellular matrix</keyword>
<feature type="transmembrane region" description="Helical" evidence="4">
    <location>
        <begin position="2920"/>
        <end position="2940"/>
    </location>
</feature>
<dbReference type="PANTHER" id="PTHR11161">
    <property type="entry name" value="O-ACYLTRANSFERASE"/>
    <property type="match status" value="1"/>
</dbReference>
<dbReference type="InterPro" id="IPR036880">
    <property type="entry name" value="Kunitz_BPTI_sf"/>
</dbReference>
<dbReference type="InterPro" id="IPR038678">
    <property type="entry name" value="Spondin_N_sf"/>
</dbReference>
<feature type="transmembrane region" description="Helical" evidence="4">
    <location>
        <begin position="1021"/>
        <end position="1046"/>
    </location>
</feature>
<dbReference type="GO" id="GO:0016747">
    <property type="term" value="F:acyltransferase activity, transferring groups other than amino-acyl groups"/>
    <property type="evidence" value="ECO:0007669"/>
    <property type="project" value="InterPro"/>
</dbReference>
<keyword evidence="4" id="KW-0812">Transmembrane</keyword>
<feature type="transmembrane region" description="Helical" evidence="4">
    <location>
        <begin position="1637"/>
        <end position="1661"/>
    </location>
</feature>
<proteinExistence type="predicted"/>
<feature type="transmembrane region" description="Helical" evidence="4">
    <location>
        <begin position="2640"/>
        <end position="2662"/>
    </location>
</feature>
<feature type="transmembrane region" description="Helical" evidence="4">
    <location>
        <begin position="1066"/>
        <end position="1083"/>
    </location>
</feature>
<evidence type="ECO:0000313" key="8">
    <source>
        <dbReference type="Proteomes" id="UP000719412"/>
    </source>
</evidence>
<feature type="domain" description="Spondin" evidence="6">
    <location>
        <begin position="1"/>
        <end position="119"/>
    </location>
</feature>
<evidence type="ECO:0000313" key="7">
    <source>
        <dbReference type="EMBL" id="KAH0809056.1"/>
    </source>
</evidence>
<dbReference type="InterPro" id="IPR052728">
    <property type="entry name" value="O2_lipid_transport_reg"/>
</dbReference>
<accession>A0A8J6H7A7</accession>
<evidence type="ECO:0000256" key="4">
    <source>
        <dbReference type="SAM" id="Phobius"/>
    </source>
</evidence>
<dbReference type="PANTHER" id="PTHR11161:SF72">
    <property type="entry name" value="FI21449P1"/>
    <property type="match status" value="1"/>
</dbReference>
<feature type="transmembrane region" description="Helical" evidence="4">
    <location>
        <begin position="1467"/>
        <end position="1489"/>
    </location>
</feature>
<feature type="transmembrane region" description="Helical" evidence="4">
    <location>
        <begin position="792"/>
        <end position="814"/>
    </location>
</feature>
<dbReference type="SUPFAM" id="SSF82895">
    <property type="entry name" value="TSP-1 type 1 repeat"/>
    <property type="match status" value="5"/>
</dbReference>
<dbReference type="Pfam" id="PF01757">
    <property type="entry name" value="Acyl_transf_3"/>
    <property type="match status" value="4"/>
</dbReference>
<feature type="transmembrane region" description="Helical" evidence="4">
    <location>
        <begin position="2682"/>
        <end position="2703"/>
    </location>
</feature>
<dbReference type="CDD" id="cd00109">
    <property type="entry name" value="Kunitz-type"/>
    <property type="match status" value="1"/>
</dbReference>
<dbReference type="InterPro" id="IPR036383">
    <property type="entry name" value="TSP1_rpt_sf"/>
</dbReference>
<gene>
    <name evidence="7" type="ORF">GEV33_013740</name>
</gene>
<feature type="transmembrane region" description="Helical" evidence="4">
    <location>
        <begin position="1740"/>
        <end position="1767"/>
    </location>
</feature>
<dbReference type="Gene3D" id="2.60.40.2130">
    <property type="entry name" value="F-spondin domain"/>
    <property type="match status" value="1"/>
</dbReference>
<dbReference type="InterPro" id="IPR002656">
    <property type="entry name" value="Acyl_transf_3_dom"/>
</dbReference>
<feature type="transmembrane region" description="Helical" evidence="4">
    <location>
        <begin position="1366"/>
        <end position="1388"/>
    </location>
</feature>
<feature type="transmembrane region" description="Helical" evidence="4">
    <location>
        <begin position="2602"/>
        <end position="2620"/>
    </location>
</feature>
<dbReference type="InterPro" id="IPR020901">
    <property type="entry name" value="Prtase_inh_Kunz-CS"/>
</dbReference>
<dbReference type="Gene3D" id="2.20.100.10">
    <property type="entry name" value="Thrombospondin type-1 (TSP1) repeat"/>
    <property type="match status" value="5"/>
</dbReference>
<keyword evidence="2" id="KW-0964">Secreted</keyword>
<dbReference type="PROSITE" id="PS00280">
    <property type="entry name" value="BPTI_KUNITZ_1"/>
    <property type="match status" value="1"/>
</dbReference>
<comment type="caution">
    <text evidence="7">The sequence shown here is derived from an EMBL/GenBank/DDBJ whole genome shotgun (WGS) entry which is preliminary data.</text>
</comment>
<sequence>MLESELKAKSDHIRTIIKARGISYPNITGKTFAVFRVDNRHHLMSIVSMIDPSPDWIVGVSSLELCLRNCSWVESKILNLYPWDAGTDDGITYIVRKTILTDVTQRELLMKSPNQPSSPRQAIKRIKPNLDPRSPFYDSTGAEMKPLARLYLSRQRLYEKICDPSIAEDYDDSDGCETEEWSDWSPCSATCGRGVKYKQRRYKSEESKYVCHKKLTERAGCEAVQKYCPHQPVREVEDPMCVLGPWSEWSSCSVTCGKGTKTRDRKYKNRSAAKSCAASKVYPPKLQENLECQGEGKCELDEAEEVGECRERPWSEWSPCSSTCGKGYKVRYRMSLLGQKWPGESYDEVEEFDDEDPCSHVKMKESVECFQKACGEEEQPEKGVVCSFPKDVGACKSNIDRWYFDNIKGNCEIFSYSGCDGNANNFRTLEQCHKVCADYQKELIANLTAHKRQLDVTISGVLSYNVQNDAINGNNCGNYLLTAAQSPSDRAPVSAPSYRPYSQIQVVNATDCELTKWSGWGRCNVTGHCGAGYRTKYRQIKVRPTEGGKACSKRLTKRKKCHVPCTNDLDRKTFNFNSFDNVRVDCVMSPWSGWTRCDPGCSRNRYQERYRRVLVHPTPNGTPCPNRADKRPLTTDGFQAVFGVGFPVGSGSAPGGYRIRFPFLISEKSDLHEMNQWPLKMSDATSKAGLLDYNLNWHSDFDECLEVRDVVVGQYCSVRVNDMVEVGRNLKGKSFREMFVGVCVPKSCTVEELRLFWNYTEEKFKIPVGPDFDEELCLHKNTPMEVYEIDSWIFILLGAIAALVVVNTLCDVCLSGSRGNPKICTMFSLYTNGKKLVSTSCSNDTLRCLHGVKVLSMMWIILSQVTVTKLSSININAIDEWKNRLENSVFFAGHYALDTFFSLSGILMVYTHLKYSQEGKSISLGFYSRRFLRLVPSLLATVLIYLSVIKYLGEGPFCPRAVKLTAQNCKTTWWATLFFVSNFVRFENQQAWYLSMDAQFCATAPLVLYGLKKNSTKTFRVLFSTCLASTVYTFITTTVTDIGFVPFWDLDGSQLFYVYFSPLSRAPSWLIGVFFGYLLHQYNSKKLVVPVKSRTVSWGVSLHVMLGLILYHHIFVKYGHNVLRSAIFNSFSRLFWSLAVCSIIFNCTTGHGGIVNRFLSQPVFTVGAKLTYSMYLTHEAVIQFFTQDQRQSGYFSNLQIAKIVQLVDIQIGGTQCASDLEAFFADLFDMKLWALQMFDASSKVNPGILNANLRWYGNYDQCLDIREVIGGRVIEGQYCSAFIIPKANMVAYFLQLLKIQNERAKAQILENIQIYLGICIPKSCTVNDLNLLGNSIEKLFKTPFHIAFQEDFCTSRTKSIASPIDAYVFCFFGIVLAVVVASTAYDVYLRKLRKKPDLFVVFSLYTNGKKLLGTHCENDNLKCLNGIRVLSMVWVIVGHLFIIRINASNTNNLYVLTEWKNHIENSVFFAASYAVDTFFCMSGVLVTYVQMNYSEKFTIKLSWFYLFRLLRLVPALVATILISVSVVKYVTEGPIWHGVLKKYLTNCKDTWWTTLLFVNNFVKYDDRCIPQTWFLSVDTQLYAMAPLILFSIKKNPTRTFLAIIILCFVSMVYTWSITVAKHVGFVLFWDLNTEDNLYVYFFTFSRMPAWLIGIVFGYFLYNNKNKKNSISQLVNITLWLVSLCSMLVLVLYHVVFTRHNYDVTRSAFFNSLSRPIWCLAVSSIIYSCSTGRGGCVNTFLSHPVFVVLGKLTYSMYLIHVLVILVVVGNPKESTHFSNFEVLMLNLFHSEMLQMVETKIGGTRCASDLKTFFADLSDMKLWALQMFDASSKVNPGIFSLTLRWFGNYDQCLDISEVVGGRVIEGQYCNAIVNPTANLTAYFSQLFKIENKKAKAKLLKSHQNYLGICIPKSCTVNDLNLLGNGVETLFKTPFDIAFQEDFCTSRTKSIASPIDAYVFCFFGIVLAVVVASTAYDVYLRMLRKKPDLFVVFSLYTNGKKLLRTHCENDNLTCLNGIRVLSTMWVIVGHLVIIRMDAFNTNTLYVWTEWTNHIENSVFFAVPYAVDTFFCMSGILVTYVHMKYSEKSTITLSSFYLFRLLRLIPALVATILISVSVVKYVTEGPVWHSVLKKYLTNCKETWWTNLLFVNNFIKYDDVQTWYLSVDTQLYAMAPLILFSIKKNPTRTFLVIITLCFVSIVYTWTMTVVKHGGFLLFWDVKQEDLTYVYFSTLSRMPAWLIGIVFGYFLYQNKNKKNSISQLVNITLWLVSLFSMLALVLYHVVFMRDNYDVTRSAFFNSLSRPIWSLAVCFIIYSCCTGRGGCVNTFLSHPVFVVLGKLTYSMYLIHVLVILVVVGNPKESTHFSNFEILMLNLFHSEMVQMVDNKIGGTRCASDLKTFFADLSDMKLWALQMFDASSKVNPGILSLNLRWYGNYDQCLNIREVVGGRVIEGQYCNAFIIPTTNLTAYFSQLFNIQNEKAKAQVFENQQYYLGICIPKSCTINDLNLLGNGVETLFKTPFHIAFQDDFCTSRTKPIASPIDAYVFCFFGIVLAVVVASTAYDVYLRMLRKKPDLFVVFSLYTNGKKLLGTHCENDNLKCLNGIRVLSMVWVIVGHLFIIKIYASNTNNLYILTEWQQRIENSVFFAASYAVETFFCMSGILVIYVHMKHSEKFSIKLHWFYLFRLLRLVPALAATILISISVVKYVTEGPVWHAILKQHLTNCKETWWTTLLFVNNFIKYDDMCIHQSWYLSMDTQLYAMAPLILFSIKKNPTRTFLAIIILCFVSMVYSWTITVVKHVEFLVFYKLKQEDLTYVYFSTLSHMPAWLIGIVFGYFLYRNKNKKNSISQLVNITLWLVSLCSMLALVLYHVVFMRNNYDVTRSAFFNSLSRPIWSLGVCSIIYSCSTGRGGCVNTFLSHPVFVVLGKLTYSMYLIHVLVIFVVVGNPKESTHFSNFEIVFLPKSTSQLITFY</sequence>
<feature type="transmembrane region" description="Helical" evidence="4">
    <location>
        <begin position="2811"/>
        <end position="2834"/>
    </location>
</feature>
<feature type="transmembrane region" description="Helical" evidence="4">
    <location>
        <begin position="2539"/>
        <end position="2561"/>
    </location>
</feature>
<feature type="transmembrane region" description="Helical" evidence="4">
    <location>
        <begin position="2184"/>
        <end position="2203"/>
    </location>
</feature>
<dbReference type="InterPro" id="IPR006621">
    <property type="entry name" value="Nose-resist-to-fluoxetine_N"/>
</dbReference>
<feature type="transmembrane region" description="Helical" evidence="4">
    <location>
        <begin position="1673"/>
        <end position="1695"/>
    </location>
</feature>
<feature type="transmembrane region" description="Helical" evidence="4">
    <location>
        <begin position="2258"/>
        <end position="2281"/>
    </location>
</feature>
<dbReference type="EMBL" id="JABDTM020028368">
    <property type="protein sequence ID" value="KAH0809056.1"/>
    <property type="molecule type" value="Genomic_DNA"/>
</dbReference>
<dbReference type="SUPFAM" id="SSF57362">
    <property type="entry name" value="BPTI-like"/>
    <property type="match status" value="1"/>
</dbReference>
<dbReference type="GO" id="GO:0007155">
    <property type="term" value="P:cell adhesion"/>
    <property type="evidence" value="ECO:0007669"/>
    <property type="project" value="UniProtKB-KW"/>
</dbReference>
<keyword evidence="8" id="KW-1185">Reference proteome</keyword>
<feature type="transmembrane region" description="Helical" evidence="4">
    <location>
        <begin position="1954"/>
        <end position="1976"/>
    </location>
</feature>
<feature type="transmembrane region" description="Helical" evidence="4">
    <location>
        <begin position="2223"/>
        <end position="2246"/>
    </location>
</feature>
<dbReference type="NCBIfam" id="NF038123">
    <property type="entry name" value="NF038123_dom"/>
    <property type="match status" value="1"/>
</dbReference>
<keyword evidence="4" id="KW-0472">Membrane</keyword>
<dbReference type="Pfam" id="PF20146">
    <property type="entry name" value="NRF"/>
    <property type="match status" value="4"/>
</dbReference>
<feature type="transmembrane region" description="Helical" evidence="4">
    <location>
        <begin position="931"/>
        <end position="952"/>
    </location>
</feature>
<dbReference type="Pfam" id="PF00014">
    <property type="entry name" value="Kunitz_BPTI"/>
    <property type="match status" value="1"/>
</dbReference>
<dbReference type="SMART" id="SM00209">
    <property type="entry name" value="TSP1"/>
    <property type="match status" value="5"/>
</dbReference>
<evidence type="ECO:0000256" key="2">
    <source>
        <dbReference type="ARBA" id="ARBA00022530"/>
    </source>
</evidence>
<evidence type="ECO:0000256" key="1">
    <source>
        <dbReference type="ARBA" id="ARBA00004498"/>
    </source>
</evidence>
<dbReference type="PROSITE" id="PS50279">
    <property type="entry name" value="BPTI_KUNITZ_2"/>
    <property type="match status" value="1"/>
</dbReference>
<dbReference type="PRINTS" id="PR00759">
    <property type="entry name" value="BASICPTASE"/>
</dbReference>
<feature type="transmembrane region" description="Helical" evidence="4">
    <location>
        <begin position="1509"/>
        <end position="1530"/>
    </location>
</feature>
<evidence type="ECO:0008006" key="9">
    <source>
        <dbReference type="Google" id="ProtNLM"/>
    </source>
</evidence>
<feature type="transmembrane region" description="Helical" evidence="4">
    <location>
        <begin position="2772"/>
        <end position="2791"/>
    </location>
</feature>
<dbReference type="InterPro" id="IPR000884">
    <property type="entry name" value="TSP1_rpt"/>
</dbReference>
<reference evidence="7" key="1">
    <citation type="journal article" date="2020" name="J Insects Food Feed">
        <title>The yellow mealworm (Tenebrio molitor) genome: a resource for the emerging insects as food and feed industry.</title>
        <authorList>
            <person name="Eriksson T."/>
            <person name="Andere A."/>
            <person name="Kelstrup H."/>
            <person name="Emery V."/>
            <person name="Picard C."/>
        </authorList>
    </citation>
    <scope>NUCLEOTIDE SEQUENCE</scope>
    <source>
        <strain evidence="7">Stoneville</strain>
        <tissue evidence="7">Whole head</tissue>
    </source>
</reference>
<dbReference type="GO" id="GO:0004867">
    <property type="term" value="F:serine-type endopeptidase inhibitor activity"/>
    <property type="evidence" value="ECO:0007669"/>
    <property type="project" value="InterPro"/>
</dbReference>
<dbReference type="Proteomes" id="UP000719412">
    <property type="component" value="Unassembled WGS sequence"/>
</dbReference>
<feature type="transmembrane region" description="Helical" evidence="4">
    <location>
        <begin position="2055"/>
        <end position="2077"/>
    </location>
</feature>
<feature type="transmembrane region" description="Helical" evidence="4">
    <location>
        <begin position="889"/>
        <end position="910"/>
    </location>
</feature>
<dbReference type="PROSITE" id="PS51020">
    <property type="entry name" value="SPONDIN"/>
    <property type="match status" value="1"/>
</dbReference>
<keyword evidence="3" id="KW-0130">Cell adhesion</keyword>
<feature type="transmembrane region" description="Helical" evidence="4">
    <location>
        <begin position="2332"/>
        <end position="2353"/>
    </location>
</feature>
<dbReference type="SMART" id="SM00131">
    <property type="entry name" value="KU"/>
    <property type="match status" value="1"/>
</dbReference>
<dbReference type="InterPro" id="IPR009465">
    <property type="entry name" value="Spondin_N"/>
</dbReference>
<reference evidence="7" key="2">
    <citation type="submission" date="2021-08" db="EMBL/GenBank/DDBJ databases">
        <authorList>
            <person name="Eriksson T."/>
        </authorList>
    </citation>
    <scope>NUCLEOTIDE SEQUENCE</scope>
    <source>
        <strain evidence="7">Stoneville</strain>
        <tissue evidence="7">Whole head</tissue>
    </source>
</reference>
<feature type="transmembrane region" description="Helical" evidence="4">
    <location>
        <begin position="2889"/>
        <end position="2908"/>
    </location>
</feature>